<evidence type="ECO:0000313" key="10">
    <source>
        <dbReference type="EMBL" id="PXY01815.1"/>
    </source>
</evidence>
<dbReference type="InterPro" id="IPR042094">
    <property type="entry name" value="T2SS_GspF_sf"/>
</dbReference>
<dbReference type="InterPro" id="IPR003004">
    <property type="entry name" value="GspF/PilC"/>
</dbReference>
<evidence type="ECO:0000256" key="2">
    <source>
        <dbReference type="ARBA" id="ARBA00005745"/>
    </source>
</evidence>
<comment type="similarity">
    <text evidence="2">Belongs to the GSP F family.</text>
</comment>
<keyword evidence="11" id="KW-1185">Reference proteome</keyword>
<dbReference type="PANTHER" id="PTHR30012">
    <property type="entry name" value="GENERAL SECRETION PATHWAY PROTEIN"/>
    <property type="match status" value="1"/>
</dbReference>
<dbReference type="Proteomes" id="UP000248079">
    <property type="component" value="Unassembled WGS sequence"/>
</dbReference>
<dbReference type="EMBL" id="QFLI01000002">
    <property type="protein sequence ID" value="PXY01815.1"/>
    <property type="molecule type" value="Genomic_DNA"/>
</dbReference>
<sequence>MSIDLKELSVHGQKSKKKKKESNPLDFLNKEISFSGNKLKDKQKEDFYSSMSMLLSSGIDMRSALKIIYQEQRKKKEKEIFNQLYEKLIGGDNLSVAMRNSEKFTAHECFSVGIGEETGRLKEVLHDLALFFANRIKQRRQLINTFTYPVIVIVTALLVVVFMMNFIVPMFVDIFSRFNGELPLLTQWVMNASEAFKENFWIGLLIIIGIIAFILSARKKLWFRKHVSQIAIKIPVVGTMLIKAYMARFCQTMSLLMGARIPLLRAIRLMGKMISFYPFEQALLHFEDEILHGKTLYDGMERFSFFDAKIRSLTKVGEEINQLDVIYENLSKQYSEELQHQVGILNGLLEPILIIFVGLLVAVILVAMYLPMFQMSNSFA</sequence>
<evidence type="ECO:0000256" key="7">
    <source>
        <dbReference type="SAM" id="MobiDB-lite"/>
    </source>
</evidence>
<feature type="region of interest" description="Disordered" evidence="7">
    <location>
        <begin position="1"/>
        <end position="24"/>
    </location>
</feature>
<dbReference type="Gene3D" id="1.20.81.30">
    <property type="entry name" value="Type II secretion system (T2SS), domain F"/>
    <property type="match status" value="2"/>
</dbReference>
<dbReference type="GO" id="GO:0005886">
    <property type="term" value="C:plasma membrane"/>
    <property type="evidence" value="ECO:0007669"/>
    <property type="project" value="UniProtKB-SubCell"/>
</dbReference>
<feature type="transmembrane region" description="Helical" evidence="8">
    <location>
        <begin position="200"/>
        <end position="218"/>
    </location>
</feature>
<keyword evidence="5 8" id="KW-1133">Transmembrane helix</keyword>
<feature type="domain" description="Type II secretion system protein GspF" evidence="9">
    <location>
        <begin position="47"/>
        <end position="169"/>
    </location>
</feature>
<dbReference type="PRINTS" id="PR00812">
    <property type="entry name" value="BCTERIALGSPF"/>
</dbReference>
<dbReference type="RefSeq" id="WP_110359452.1">
    <property type="nucleotide sequence ID" value="NZ_QFLI01000002.1"/>
</dbReference>
<evidence type="ECO:0000256" key="8">
    <source>
        <dbReference type="SAM" id="Phobius"/>
    </source>
</evidence>
<reference evidence="10 11" key="1">
    <citation type="submission" date="2018-05" db="EMBL/GenBank/DDBJ databases">
        <title>Marinifilum breve JC075T sp. nov., a marine bacterium isolated from Yongle Blue Hole in the South China Sea.</title>
        <authorList>
            <person name="Fu T."/>
        </authorList>
    </citation>
    <scope>NUCLEOTIDE SEQUENCE [LARGE SCALE GENOMIC DNA]</scope>
    <source>
        <strain evidence="10 11">JC075</strain>
    </source>
</reference>
<evidence type="ECO:0000256" key="3">
    <source>
        <dbReference type="ARBA" id="ARBA00022475"/>
    </source>
</evidence>
<protein>
    <submittedName>
        <fullName evidence="10">Type II secretion system F family protein</fullName>
    </submittedName>
</protein>
<organism evidence="10 11">
    <name type="scientific">Marinifilum breve</name>
    <dbReference type="NCBI Taxonomy" id="2184082"/>
    <lineage>
        <taxon>Bacteria</taxon>
        <taxon>Pseudomonadati</taxon>
        <taxon>Bacteroidota</taxon>
        <taxon>Bacteroidia</taxon>
        <taxon>Marinilabiliales</taxon>
        <taxon>Marinifilaceae</taxon>
    </lineage>
</organism>
<evidence type="ECO:0000256" key="4">
    <source>
        <dbReference type="ARBA" id="ARBA00022692"/>
    </source>
</evidence>
<dbReference type="AlphaFoldDB" id="A0A2V3ZYT8"/>
<evidence type="ECO:0000256" key="1">
    <source>
        <dbReference type="ARBA" id="ARBA00004651"/>
    </source>
</evidence>
<feature type="domain" description="Type II secretion system protein GspF" evidence="9">
    <location>
        <begin position="249"/>
        <end position="371"/>
    </location>
</feature>
<comment type="caution">
    <text evidence="10">The sequence shown here is derived from an EMBL/GenBank/DDBJ whole genome shotgun (WGS) entry which is preliminary data.</text>
</comment>
<dbReference type="OrthoDB" id="1523422at2"/>
<name>A0A2V3ZYT8_9BACT</name>
<gene>
    <name evidence="10" type="ORF">DF185_03975</name>
</gene>
<evidence type="ECO:0000256" key="5">
    <source>
        <dbReference type="ARBA" id="ARBA00022989"/>
    </source>
</evidence>
<feature type="transmembrane region" description="Helical" evidence="8">
    <location>
        <begin position="146"/>
        <end position="172"/>
    </location>
</feature>
<keyword evidence="3" id="KW-1003">Cell membrane</keyword>
<dbReference type="PANTHER" id="PTHR30012:SF0">
    <property type="entry name" value="TYPE II SECRETION SYSTEM PROTEIN F-RELATED"/>
    <property type="match status" value="1"/>
</dbReference>
<proteinExistence type="inferred from homology"/>
<feature type="transmembrane region" description="Helical" evidence="8">
    <location>
        <begin position="352"/>
        <end position="370"/>
    </location>
</feature>
<evidence type="ECO:0000259" key="9">
    <source>
        <dbReference type="Pfam" id="PF00482"/>
    </source>
</evidence>
<accession>A0A2V3ZYT8</accession>
<keyword evidence="6 8" id="KW-0472">Membrane</keyword>
<evidence type="ECO:0000256" key="6">
    <source>
        <dbReference type="ARBA" id="ARBA00023136"/>
    </source>
</evidence>
<evidence type="ECO:0000313" key="11">
    <source>
        <dbReference type="Proteomes" id="UP000248079"/>
    </source>
</evidence>
<dbReference type="Pfam" id="PF00482">
    <property type="entry name" value="T2SSF"/>
    <property type="match status" value="2"/>
</dbReference>
<dbReference type="InterPro" id="IPR018076">
    <property type="entry name" value="T2SS_GspF_dom"/>
</dbReference>
<keyword evidence="4 8" id="KW-0812">Transmembrane</keyword>
<comment type="subcellular location">
    <subcellularLocation>
        <location evidence="1">Cell membrane</location>
        <topology evidence="1">Multi-pass membrane protein</topology>
    </subcellularLocation>
</comment>